<dbReference type="PANTHER" id="PTHR43114">
    <property type="entry name" value="ADENINE DEAMINASE"/>
    <property type="match status" value="1"/>
</dbReference>
<organism evidence="6">
    <name type="scientific">hydrothermal vent metagenome</name>
    <dbReference type="NCBI Taxonomy" id="652676"/>
    <lineage>
        <taxon>unclassified sequences</taxon>
        <taxon>metagenomes</taxon>
        <taxon>ecological metagenomes</taxon>
    </lineage>
</organism>
<evidence type="ECO:0000256" key="4">
    <source>
        <dbReference type="ARBA" id="ARBA00022833"/>
    </source>
</evidence>
<dbReference type="Gene3D" id="3.20.20.140">
    <property type="entry name" value="Metal-dependent hydrolases"/>
    <property type="match status" value="1"/>
</dbReference>
<evidence type="ECO:0000256" key="1">
    <source>
        <dbReference type="ARBA" id="ARBA00001947"/>
    </source>
</evidence>
<dbReference type="InterPro" id="IPR001365">
    <property type="entry name" value="A_deaminase_dom"/>
</dbReference>
<dbReference type="InterPro" id="IPR006330">
    <property type="entry name" value="Ado/ade_deaminase"/>
</dbReference>
<protein>
    <submittedName>
        <fullName evidence="6">Adenosine deaminase</fullName>
        <ecNumber evidence="6">3.5.4.4</ecNumber>
    </submittedName>
</protein>
<evidence type="ECO:0000256" key="2">
    <source>
        <dbReference type="ARBA" id="ARBA00022723"/>
    </source>
</evidence>
<dbReference type="InterPro" id="IPR032466">
    <property type="entry name" value="Metal_Hydrolase"/>
</dbReference>
<feature type="domain" description="Adenosine deaminase" evidence="5">
    <location>
        <begin position="16"/>
        <end position="349"/>
    </location>
</feature>
<evidence type="ECO:0000259" key="5">
    <source>
        <dbReference type="Pfam" id="PF00962"/>
    </source>
</evidence>
<keyword evidence="3 6" id="KW-0378">Hydrolase</keyword>
<gene>
    <name evidence="6" type="ORF">MNBD_CHLOROFLEXI01-2782</name>
</gene>
<dbReference type="Pfam" id="PF00962">
    <property type="entry name" value="A_deaminase"/>
    <property type="match status" value="1"/>
</dbReference>
<proteinExistence type="predicted"/>
<dbReference type="GO" id="GO:0019239">
    <property type="term" value="F:deaminase activity"/>
    <property type="evidence" value="ECO:0007669"/>
    <property type="project" value="InterPro"/>
</dbReference>
<accession>A0A3B0USH0</accession>
<sequence>MTRLSNKLTNFIQSMPKAEIHIHLEGSIQPKTLLKLAKRHNKLDSLPSDNEAGLRRWFHFTSFPHFIEVYSTIQDLIRTAEDFALIVYENGADMAAQNIRYREITVTPFTHIDSQDKGLSIDDLLRGLADGRSQAKADFGVEMRWVFDVARNLSFENGRYDPRPAEKTLSYALEGQQAGVVGFGLGGNEVGAPPEPFAHAFDKAKANGLLSVPHAGETVGSESIWGSLKALQADRIGHGVRAIEDPGLLATLKVNQIPLEINPTSNICLNVYPSLAAHPFRQLDERGLLVTVNSDDPPLFNTSLVQEYTILAHEFGYDMAGLARIARNAFMVCGADPETKKSLLDEFDSWHNNQ</sequence>
<dbReference type="GO" id="GO:0016814">
    <property type="term" value="F:hydrolase activity, acting on carbon-nitrogen (but not peptide) bonds, in cyclic amidines"/>
    <property type="evidence" value="ECO:0007669"/>
    <property type="project" value="UniProtKB-ARBA"/>
</dbReference>
<evidence type="ECO:0000313" key="6">
    <source>
        <dbReference type="EMBL" id="VAW34025.1"/>
    </source>
</evidence>
<comment type="cofactor">
    <cofactor evidence="1">
        <name>Zn(2+)</name>
        <dbReference type="ChEBI" id="CHEBI:29105"/>
    </cofactor>
</comment>
<dbReference type="NCBIfam" id="TIGR01430">
    <property type="entry name" value="aden_deam"/>
    <property type="match status" value="1"/>
</dbReference>
<dbReference type="EMBL" id="UOEU01000503">
    <property type="protein sequence ID" value="VAW34025.1"/>
    <property type="molecule type" value="Genomic_DNA"/>
</dbReference>
<dbReference type="PANTHER" id="PTHR43114:SF6">
    <property type="entry name" value="ADENINE DEAMINASE"/>
    <property type="match status" value="1"/>
</dbReference>
<dbReference type="AlphaFoldDB" id="A0A3B0USH0"/>
<dbReference type="EC" id="3.5.4.4" evidence="6"/>
<keyword evidence="4" id="KW-0862">Zinc</keyword>
<name>A0A3B0USH0_9ZZZZ</name>
<evidence type="ECO:0000256" key="3">
    <source>
        <dbReference type="ARBA" id="ARBA00022801"/>
    </source>
</evidence>
<reference evidence="6" key="1">
    <citation type="submission" date="2018-06" db="EMBL/GenBank/DDBJ databases">
        <authorList>
            <person name="Zhirakovskaya E."/>
        </authorList>
    </citation>
    <scope>NUCLEOTIDE SEQUENCE</scope>
</reference>
<dbReference type="GO" id="GO:0046872">
    <property type="term" value="F:metal ion binding"/>
    <property type="evidence" value="ECO:0007669"/>
    <property type="project" value="UniProtKB-KW"/>
</dbReference>
<dbReference type="SUPFAM" id="SSF51556">
    <property type="entry name" value="Metallo-dependent hydrolases"/>
    <property type="match status" value="1"/>
</dbReference>
<keyword evidence="2" id="KW-0479">Metal-binding</keyword>